<sequence>MFRMTKMNYYNKSDVHRLKHTHIHPNQNVGEKCIWFCSFHPVCVMWVEMVFILSLLFCFILCI</sequence>
<name>L8E844_HUMAN</name>
<evidence type="ECO:0000313" key="2">
    <source>
        <dbReference type="EMBL" id="CCQ43470.1"/>
    </source>
</evidence>
<dbReference type="OrthoDB" id="431432at2759"/>
<proteinExistence type="predicted"/>
<reference evidence="2" key="1">
    <citation type="journal article" date="2013" name="PLoS ONE">
        <title>Direct detection of alternative open reading frames translation products in human significantly expands the proteome.</title>
        <authorList>
            <person name="Vanderperre B."/>
            <person name="Lucier J.-F."/>
            <person name="Motard J."/>
            <person name="Tremblay G."/>
            <person name="Vanderperre S."/>
            <person name="Wisztorski M."/>
            <person name="Salzet M."/>
            <person name="Boisvert F.-M."/>
            <person name="Roucou X."/>
        </authorList>
    </citation>
    <scope>NUCLEOTIDE SEQUENCE</scope>
</reference>
<protein>
    <submittedName>
        <fullName evidence="2">Alternative protein CHSY1</fullName>
    </submittedName>
</protein>
<dbReference type="ChiTaRS" id="CHSY1">
    <property type="organism name" value="human"/>
</dbReference>
<evidence type="ECO:0000256" key="1">
    <source>
        <dbReference type="SAM" id="Phobius"/>
    </source>
</evidence>
<keyword evidence="1" id="KW-0812">Transmembrane</keyword>
<gene>
    <name evidence="2" type="primary">CHSY1</name>
</gene>
<feature type="transmembrane region" description="Helical" evidence="1">
    <location>
        <begin position="44"/>
        <end position="62"/>
    </location>
</feature>
<accession>L8E844</accession>
<dbReference type="EMBL" id="HF583973">
    <property type="protein sequence ID" value="CCQ43470.1"/>
    <property type="molecule type" value="Genomic_DNA"/>
</dbReference>
<dbReference type="AlphaFoldDB" id="L8E844"/>
<keyword evidence="1" id="KW-1133">Transmembrane helix</keyword>
<keyword evidence="1" id="KW-0472">Membrane</keyword>
<organism evidence="2">
    <name type="scientific">Homo sapiens</name>
    <name type="common">Human</name>
    <dbReference type="NCBI Taxonomy" id="9606"/>
    <lineage>
        <taxon>Eukaryota</taxon>
        <taxon>Metazoa</taxon>
        <taxon>Chordata</taxon>
        <taxon>Craniata</taxon>
        <taxon>Vertebrata</taxon>
        <taxon>Euteleostomi</taxon>
        <taxon>Mammalia</taxon>
        <taxon>Eutheria</taxon>
        <taxon>Euarchontoglires</taxon>
        <taxon>Primates</taxon>
        <taxon>Haplorrhini</taxon>
        <taxon>Catarrhini</taxon>
        <taxon>Hominidae</taxon>
        <taxon>Homo</taxon>
    </lineage>
</organism>